<keyword evidence="3 7" id="KW-0548">Nucleotidyltransferase</keyword>
<evidence type="ECO:0000256" key="4">
    <source>
        <dbReference type="ARBA" id="ARBA00022741"/>
    </source>
</evidence>
<sequence length="402" mass="45237">MPVTRPHGGGNLTNNFVDVSKIDKDFFILDVDVGLRKEIENICFGVFSPLKGFLNEQDFLSVVNKGRLANDLPWTIPIVLDADDELAKKAKDSRQIALQNNSQIFGVMAIEDVYSFDKKTSAKSVFQTDDPLHPGFQKFVTMKDKLIGGEVRFVVADSGAGNSSSSSSFSFITSNNTNGGGNSLGDKYRLTPSESRKMIQDQGWENTVAFQTRNVPHVAHEMLQKAALNIFDGLFINPLIGKKKKGDFKDDVILNSYVTLIDNYYPKSRIIFSTLHTEMKYAGPREAIHHAIMRQNFGCSHIIIGRDHAGVGNYYSPFAAHEIFKDYPDLEIKPIFFPAFYFCKKCQGYVNERTCPHESEFREELSGTKMRKMFSSGELPPSHLMRPEISKVILSYPEPFVD</sequence>
<dbReference type="Gene3D" id="3.40.50.620">
    <property type="entry name" value="HUPs"/>
    <property type="match status" value="1"/>
</dbReference>
<dbReference type="InterPro" id="IPR020792">
    <property type="entry name" value="SO4_adenylyltransferase_pro"/>
</dbReference>
<evidence type="ECO:0000256" key="2">
    <source>
        <dbReference type="ARBA" id="ARBA00022679"/>
    </source>
</evidence>
<dbReference type="SUPFAM" id="SSF88697">
    <property type="entry name" value="PUA domain-like"/>
    <property type="match status" value="1"/>
</dbReference>
<evidence type="ECO:0000313" key="10">
    <source>
        <dbReference type="EMBL" id="VFJ14094.1"/>
    </source>
</evidence>
<dbReference type="InterPro" id="IPR002650">
    <property type="entry name" value="Sulphate_adenylyltransferase"/>
</dbReference>
<name>A0A484IBD8_9ARCH</name>
<dbReference type="GeneID" id="39421083"/>
<dbReference type="InterPro" id="IPR015947">
    <property type="entry name" value="PUA-like_sf"/>
</dbReference>
<comment type="similarity">
    <text evidence="6 7">Belongs to the sulfate adenylyltransferase family.</text>
</comment>
<dbReference type="EMBL" id="LR216287">
    <property type="protein sequence ID" value="VFJ14094.1"/>
    <property type="molecule type" value="Genomic_DNA"/>
</dbReference>
<dbReference type="GO" id="GO:0000103">
    <property type="term" value="P:sulfate assimilation"/>
    <property type="evidence" value="ECO:0007669"/>
    <property type="project" value="UniProtKB-UniRule"/>
</dbReference>
<dbReference type="CDD" id="cd00517">
    <property type="entry name" value="ATPS"/>
    <property type="match status" value="1"/>
</dbReference>
<dbReference type="UniPathway" id="UPA00140">
    <property type="reaction ID" value="UER00204"/>
</dbReference>
<gene>
    <name evidence="7 10" type="primary">sat</name>
    <name evidence="10" type="ORF">NFRAN_1772</name>
</gene>
<dbReference type="PANTHER" id="PTHR43509:SF1">
    <property type="entry name" value="SULFATE ADENYLYLTRANSFERASE"/>
    <property type="match status" value="1"/>
</dbReference>
<evidence type="ECO:0000259" key="9">
    <source>
        <dbReference type="Pfam" id="PF14306"/>
    </source>
</evidence>
<organism evidence="10 11">
    <name type="scientific">Candidatus Nitrosocosmicus franklandianus</name>
    <dbReference type="NCBI Taxonomy" id="1798806"/>
    <lineage>
        <taxon>Archaea</taxon>
        <taxon>Nitrososphaerota</taxon>
        <taxon>Nitrososphaeria</taxon>
        <taxon>Nitrososphaerales</taxon>
        <taxon>Nitrososphaeraceae</taxon>
        <taxon>Candidatus Nitrosocosmicus</taxon>
    </lineage>
</organism>
<keyword evidence="4 7" id="KW-0547">Nucleotide-binding</keyword>
<keyword evidence="5 7" id="KW-0067">ATP-binding</keyword>
<evidence type="ECO:0000256" key="5">
    <source>
        <dbReference type="ARBA" id="ARBA00022840"/>
    </source>
</evidence>
<evidence type="ECO:0000259" key="8">
    <source>
        <dbReference type="Pfam" id="PF01747"/>
    </source>
</evidence>
<feature type="domain" description="ATP-sulfurylase PUA-like" evidence="9">
    <location>
        <begin position="6"/>
        <end position="154"/>
    </location>
</feature>
<dbReference type="GO" id="GO:0070814">
    <property type="term" value="P:hydrogen sulfide biosynthetic process"/>
    <property type="evidence" value="ECO:0007669"/>
    <property type="project" value="UniProtKB-UniRule"/>
</dbReference>
<dbReference type="OrthoDB" id="6358at2157"/>
<proteinExistence type="inferred from homology"/>
<accession>A0A484IBD8</accession>
<feature type="domain" description="Sulphate adenylyltransferase catalytic" evidence="8">
    <location>
        <begin position="186"/>
        <end position="395"/>
    </location>
</feature>
<dbReference type="InterPro" id="IPR024951">
    <property type="entry name" value="Sulfurylase_cat_dom"/>
</dbReference>
<evidence type="ECO:0000313" key="11">
    <source>
        <dbReference type="Proteomes" id="UP000294299"/>
    </source>
</evidence>
<comment type="pathway">
    <text evidence="1 7">Sulfur metabolism; hydrogen sulfide biosynthesis; sulfite from sulfate: step 1/3.</text>
</comment>
<dbReference type="Pfam" id="PF01747">
    <property type="entry name" value="ATP-sulfurylase"/>
    <property type="match status" value="1"/>
</dbReference>
<dbReference type="InterPro" id="IPR014729">
    <property type="entry name" value="Rossmann-like_a/b/a_fold"/>
</dbReference>
<dbReference type="InterPro" id="IPR025980">
    <property type="entry name" value="ATP-Sase_PUA-like_dom"/>
</dbReference>
<reference evidence="10 11" key="1">
    <citation type="submission" date="2019-02" db="EMBL/GenBank/DDBJ databases">
        <authorList>
            <person name="Lehtovirta-Morley E L."/>
        </authorList>
    </citation>
    <scope>NUCLEOTIDE SEQUENCE [LARGE SCALE GENOMIC DNA]</scope>
    <source>
        <strain evidence="10">NFRAN1</strain>
    </source>
</reference>
<dbReference type="GO" id="GO:0005524">
    <property type="term" value="F:ATP binding"/>
    <property type="evidence" value="ECO:0007669"/>
    <property type="project" value="UniProtKB-KW"/>
</dbReference>
<dbReference type="PANTHER" id="PTHR43509">
    <property type="match status" value="1"/>
</dbReference>
<dbReference type="Pfam" id="PF14306">
    <property type="entry name" value="PUA_2"/>
    <property type="match status" value="1"/>
</dbReference>
<protein>
    <recommendedName>
        <fullName evidence="7">Sulfate adenylyltransferase</fullName>
        <ecNumber evidence="7">2.7.7.4</ecNumber>
    </recommendedName>
    <alternativeName>
        <fullName evidence="7">ATP-sulfurylase</fullName>
    </alternativeName>
    <alternativeName>
        <fullName evidence="7">Sulfate adenylate transferase</fullName>
        <shortName evidence="7">SAT</shortName>
    </alternativeName>
</protein>
<evidence type="ECO:0000256" key="7">
    <source>
        <dbReference type="HAMAP-Rule" id="MF_00066"/>
    </source>
</evidence>
<evidence type="ECO:0000256" key="1">
    <source>
        <dbReference type="ARBA" id="ARBA00005048"/>
    </source>
</evidence>
<dbReference type="KEGG" id="nfn:NFRAN_1772"/>
<dbReference type="Gene3D" id="3.10.400.10">
    <property type="entry name" value="Sulfate adenylyltransferase"/>
    <property type="match status" value="1"/>
</dbReference>
<dbReference type="RefSeq" id="WP_134484269.1">
    <property type="nucleotide sequence ID" value="NZ_LR216287.1"/>
</dbReference>
<keyword evidence="11" id="KW-1185">Reference proteome</keyword>
<dbReference type="GO" id="GO:0004781">
    <property type="term" value="F:sulfate adenylyltransferase (ATP) activity"/>
    <property type="evidence" value="ECO:0007669"/>
    <property type="project" value="UniProtKB-UniRule"/>
</dbReference>
<dbReference type="EC" id="2.7.7.4" evidence="7"/>
<dbReference type="HAMAP" id="MF_00066">
    <property type="entry name" value="Sulf_adenylyltr"/>
    <property type="match status" value="1"/>
</dbReference>
<dbReference type="Proteomes" id="UP000294299">
    <property type="component" value="Chromosome NFRAN"/>
</dbReference>
<dbReference type="AlphaFoldDB" id="A0A484IBD8"/>
<dbReference type="SUPFAM" id="SSF52374">
    <property type="entry name" value="Nucleotidylyl transferase"/>
    <property type="match status" value="1"/>
</dbReference>
<evidence type="ECO:0000256" key="3">
    <source>
        <dbReference type="ARBA" id="ARBA00022695"/>
    </source>
</evidence>
<evidence type="ECO:0000256" key="6">
    <source>
        <dbReference type="ARBA" id="ARBA00037980"/>
    </source>
</evidence>
<comment type="catalytic activity">
    <reaction evidence="7">
        <text>sulfate + ATP + H(+) = adenosine 5'-phosphosulfate + diphosphate</text>
        <dbReference type="Rhea" id="RHEA:18133"/>
        <dbReference type="ChEBI" id="CHEBI:15378"/>
        <dbReference type="ChEBI" id="CHEBI:16189"/>
        <dbReference type="ChEBI" id="CHEBI:30616"/>
        <dbReference type="ChEBI" id="CHEBI:33019"/>
        <dbReference type="ChEBI" id="CHEBI:58243"/>
        <dbReference type="EC" id="2.7.7.4"/>
    </reaction>
</comment>
<keyword evidence="2 7" id="KW-0808">Transferase</keyword>